<evidence type="ECO:0000313" key="1">
    <source>
        <dbReference type="EMBL" id="CAA29140.1"/>
    </source>
</evidence>
<organism evidence="1">
    <name type="scientific">Saccharomyces cerevisiae</name>
    <name type="common">Baker's yeast</name>
    <dbReference type="NCBI Taxonomy" id="4932"/>
    <lineage>
        <taxon>Eukaryota</taxon>
        <taxon>Fungi</taxon>
        <taxon>Dikarya</taxon>
        <taxon>Ascomycota</taxon>
        <taxon>Saccharomycotina</taxon>
        <taxon>Saccharomycetes</taxon>
        <taxon>Saccharomycetales</taxon>
        <taxon>Saccharomycetaceae</taxon>
        <taxon>Saccharomyces</taxon>
    </lineage>
</organism>
<dbReference type="AlphaFoldDB" id="E9PA22"/>
<name>E9PA22_YEASX</name>
<sequence length="40" mass="4926">VWDLMRVLMLLLEHAVSGKKRFWFFHQHILCLLFVQILMI</sequence>
<accession>E9PA22</accession>
<protein>
    <submittedName>
        <fullName evidence="1">Pot. ORF C</fullName>
    </submittedName>
</protein>
<reference evidence="1" key="1">
    <citation type="journal article" date="1987" name="Mol. Gen. Genet.">
        <title>Structure of the yeast HIS5 gene responsive to general control of amino acid biosynthesis.</title>
        <authorList>
            <person name="Nishiwaki K."/>
            <person name="Hayashi N."/>
            <person name="Irie S."/>
            <person name="Chung D.-H."/>
            <person name="Harashima S."/>
            <person name="Oshima Y."/>
        </authorList>
    </citation>
    <scope>NUCLEOTIDE SEQUENCE</scope>
</reference>
<proteinExistence type="predicted"/>
<feature type="non-terminal residue" evidence="1">
    <location>
        <position position="1"/>
    </location>
</feature>
<dbReference type="EMBL" id="X05650">
    <property type="protein sequence ID" value="CAA29140.1"/>
    <property type="molecule type" value="Genomic_DNA"/>
</dbReference>